<evidence type="ECO:0000256" key="1">
    <source>
        <dbReference type="SAM" id="MobiDB-lite"/>
    </source>
</evidence>
<feature type="compositionally biased region" description="Polar residues" evidence="1">
    <location>
        <begin position="1"/>
        <end position="10"/>
    </location>
</feature>
<sequence length="272" mass="30639">MITLRNQNQKECSKAKEEGQRVHTTQQSFFDDPARLPDLPLRSGEHLNAAHPHHGVPKQRGEAQAAAGQGLDRAVGRGVHGYVLIHLENASPRHELPVVAVVHRARRSVVKEDGVVHHRRLRAPRLEHGDESGIHVRVRFSRSIVVVQAIQDERAVRDPNRMTSCKCTHTHTHTQRLSSFHHLLCMIQIPIHGTPREISARIGSERDVAVPPPRLHRVRILRPTTLKRSDLLSAEAMHVKIDVETLTYQHNSIPCCDRYDISAGNDARACTF</sequence>
<feature type="compositionally biased region" description="Basic and acidic residues" evidence="1">
    <location>
        <begin position="11"/>
        <end position="21"/>
    </location>
</feature>
<comment type="caution">
    <text evidence="2">The sequence shown here is derived from an EMBL/GenBank/DDBJ whole genome shotgun (WGS) entry which is preliminary data.</text>
</comment>
<organism evidence="2 3">
    <name type="scientific">Ensete ventricosum</name>
    <name type="common">Abyssinian banana</name>
    <name type="synonym">Musa ensete</name>
    <dbReference type="NCBI Taxonomy" id="4639"/>
    <lineage>
        <taxon>Eukaryota</taxon>
        <taxon>Viridiplantae</taxon>
        <taxon>Streptophyta</taxon>
        <taxon>Embryophyta</taxon>
        <taxon>Tracheophyta</taxon>
        <taxon>Spermatophyta</taxon>
        <taxon>Magnoliopsida</taxon>
        <taxon>Liliopsida</taxon>
        <taxon>Zingiberales</taxon>
        <taxon>Musaceae</taxon>
        <taxon>Ensete</taxon>
    </lineage>
</organism>
<reference evidence="2 3" key="1">
    <citation type="journal article" date="2014" name="Agronomy (Basel)">
        <title>A Draft Genome Sequence for Ensete ventricosum, the Drought-Tolerant Tree Against Hunger.</title>
        <authorList>
            <person name="Harrison J."/>
            <person name="Moore K.A."/>
            <person name="Paszkiewicz K."/>
            <person name="Jones T."/>
            <person name="Grant M."/>
            <person name="Ambacheew D."/>
            <person name="Muzemil S."/>
            <person name="Studholme D.J."/>
        </authorList>
    </citation>
    <scope>NUCLEOTIDE SEQUENCE [LARGE SCALE GENOMIC DNA]</scope>
</reference>
<dbReference type="Proteomes" id="UP000287651">
    <property type="component" value="Unassembled WGS sequence"/>
</dbReference>
<evidence type="ECO:0000313" key="3">
    <source>
        <dbReference type="Proteomes" id="UP000287651"/>
    </source>
</evidence>
<accession>A0A427AF70</accession>
<gene>
    <name evidence="2" type="ORF">B296_00021728</name>
</gene>
<proteinExistence type="predicted"/>
<feature type="region of interest" description="Disordered" evidence="1">
    <location>
        <begin position="1"/>
        <end position="62"/>
    </location>
</feature>
<dbReference type="EMBL" id="AMZH03002649">
    <property type="protein sequence ID" value="RRT74860.1"/>
    <property type="molecule type" value="Genomic_DNA"/>
</dbReference>
<evidence type="ECO:0000313" key="2">
    <source>
        <dbReference type="EMBL" id="RRT74860.1"/>
    </source>
</evidence>
<name>A0A427AF70_ENSVE</name>
<protein>
    <submittedName>
        <fullName evidence="2">Uncharacterized protein</fullName>
    </submittedName>
</protein>
<dbReference type="AlphaFoldDB" id="A0A427AF70"/>